<name>A0A225UL37_9STRA</name>
<evidence type="ECO:0000313" key="2">
    <source>
        <dbReference type="EMBL" id="OWY93266.1"/>
    </source>
</evidence>
<reference evidence="3" key="1">
    <citation type="submission" date="2017-03" db="EMBL/GenBank/DDBJ databases">
        <title>Phytopthora megakarya and P. palmivora, two closely related causual agents of cacao black pod achieved similar genome size and gene model numbers by different mechanisms.</title>
        <authorList>
            <person name="Ali S."/>
            <person name="Shao J."/>
            <person name="Larry D.J."/>
            <person name="Kronmiller B."/>
            <person name="Shen D."/>
            <person name="Strem M.D."/>
            <person name="Melnick R.L."/>
            <person name="Guiltinan M.J."/>
            <person name="Tyler B.M."/>
            <person name="Meinhardt L.W."/>
            <person name="Bailey B.A."/>
        </authorList>
    </citation>
    <scope>NUCLEOTIDE SEQUENCE [LARGE SCALE GENOMIC DNA]</scope>
    <source>
        <strain evidence="3">zdho120</strain>
    </source>
</reference>
<accession>A0A225UL37</accession>
<protein>
    <submittedName>
        <fullName evidence="2">Uncharacterized protein</fullName>
    </submittedName>
</protein>
<dbReference type="Proteomes" id="UP000198211">
    <property type="component" value="Unassembled WGS sequence"/>
</dbReference>
<sequence length="116" mass="13444">MYMARGSETAYALLQKPPNTQSQRKQTRKLPADDLPPEASTLKRRNPGSVYKFRLDKLKRVVIPPVEIPAPLSDPTILTYMVAGKTIPMTRLMWQQQRDFIKTKRLPYRIREGIAY</sequence>
<dbReference type="AlphaFoldDB" id="A0A225UL37"/>
<evidence type="ECO:0000256" key="1">
    <source>
        <dbReference type="SAM" id="MobiDB-lite"/>
    </source>
</evidence>
<dbReference type="OrthoDB" id="107604at2759"/>
<proteinExistence type="predicted"/>
<evidence type="ECO:0000313" key="3">
    <source>
        <dbReference type="Proteomes" id="UP000198211"/>
    </source>
</evidence>
<dbReference type="EMBL" id="NBNE01016382">
    <property type="protein sequence ID" value="OWY93266.1"/>
    <property type="molecule type" value="Genomic_DNA"/>
</dbReference>
<gene>
    <name evidence="2" type="ORF">PHMEG_00037401</name>
</gene>
<comment type="caution">
    <text evidence="2">The sequence shown here is derived from an EMBL/GenBank/DDBJ whole genome shotgun (WGS) entry which is preliminary data.</text>
</comment>
<organism evidence="2 3">
    <name type="scientific">Phytophthora megakarya</name>
    <dbReference type="NCBI Taxonomy" id="4795"/>
    <lineage>
        <taxon>Eukaryota</taxon>
        <taxon>Sar</taxon>
        <taxon>Stramenopiles</taxon>
        <taxon>Oomycota</taxon>
        <taxon>Peronosporomycetes</taxon>
        <taxon>Peronosporales</taxon>
        <taxon>Peronosporaceae</taxon>
        <taxon>Phytophthora</taxon>
    </lineage>
</organism>
<keyword evidence="3" id="KW-1185">Reference proteome</keyword>
<feature type="region of interest" description="Disordered" evidence="1">
    <location>
        <begin position="1"/>
        <end position="46"/>
    </location>
</feature>